<protein>
    <submittedName>
        <fullName evidence="1">Uncharacterized protein</fullName>
    </submittedName>
</protein>
<dbReference type="Proteomes" id="UP000075901">
    <property type="component" value="Unassembled WGS sequence"/>
</dbReference>
<reference evidence="1" key="2">
    <citation type="submission" date="2020-05" db="UniProtKB">
        <authorList>
            <consortium name="EnsemblMetazoa"/>
        </authorList>
    </citation>
    <scope>IDENTIFICATION</scope>
    <source>
        <strain evidence="1">maculatus3</strain>
    </source>
</reference>
<accession>A0A182SVM5</accession>
<name>A0A182SVM5_9DIPT</name>
<dbReference type="SUPFAM" id="SSF49785">
    <property type="entry name" value="Galactose-binding domain-like"/>
    <property type="match status" value="1"/>
</dbReference>
<reference evidence="2" key="1">
    <citation type="submission" date="2013-09" db="EMBL/GenBank/DDBJ databases">
        <title>The Genome Sequence of Anopheles maculatus species B.</title>
        <authorList>
            <consortium name="The Broad Institute Genomics Platform"/>
            <person name="Neafsey D.E."/>
            <person name="Besansky N."/>
            <person name="Howell P."/>
            <person name="Walton C."/>
            <person name="Young S.K."/>
            <person name="Zeng Q."/>
            <person name="Gargeya S."/>
            <person name="Fitzgerald M."/>
            <person name="Haas B."/>
            <person name="Abouelleil A."/>
            <person name="Allen A.W."/>
            <person name="Alvarado L."/>
            <person name="Arachchi H.M."/>
            <person name="Berlin A.M."/>
            <person name="Chapman S.B."/>
            <person name="Gainer-Dewar J."/>
            <person name="Goldberg J."/>
            <person name="Griggs A."/>
            <person name="Gujja S."/>
            <person name="Hansen M."/>
            <person name="Howarth C."/>
            <person name="Imamovic A."/>
            <person name="Ireland A."/>
            <person name="Larimer J."/>
            <person name="McCowan C."/>
            <person name="Murphy C."/>
            <person name="Pearson M."/>
            <person name="Poon T.W."/>
            <person name="Priest M."/>
            <person name="Roberts A."/>
            <person name="Saif S."/>
            <person name="Shea T."/>
            <person name="Sisk P."/>
            <person name="Sykes S."/>
            <person name="Wortman J."/>
            <person name="Nusbaum C."/>
            <person name="Birren B."/>
        </authorList>
    </citation>
    <scope>NUCLEOTIDE SEQUENCE [LARGE SCALE GENOMIC DNA]</scope>
    <source>
        <strain evidence="2">maculatus3</strain>
    </source>
</reference>
<proteinExistence type="predicted"/>
<dbReference type="Gene3D" id="2.60.120.430">
    <property type="entry name" value="Galactose-binding lectin"/>
    <property type="match status" value="1"/>
</dbReference>
<dbReference type="AlphaFoldDB" id="A0A182SVM5"/>
<evidence type="ECO:0000313" key="2">
    <source>
        <dbReference type="Proteomes" id="UP000075901"/>
    </source>
</evidence>
<dbReference type="EnsemblMetazoa" id="AMAM014343-RA">
    <property type="protein sequence ID" value="AMAM014343-PA"/>
    <property type="gene ID" value="AMAM014343"/>
</dbReference>
<keyword evidence="2" id="KW-1185">Reference proteome</keyword>
<evidence type="ECO:0000313" key="1">
    <source>
        <dbReference type="EnsemblMetazoa" id="AMAM014343-PA"/>
    </source>
</evidence>
<organism evidence="1 2">
    <name type="scientific">Anopheles maculatus</name>
    <dbReference type="NCBI Taxonomy" id="74869"/>
    <lineage>
        <taxon>Eukaryota</taxon>
        <taxon>Metazoa</taxon>
        <taxon>Ecdysozoa</taxon>
        <taxon>Arthropoda</taxon>
        <taxon>Hexapoda</taxon>
        <taxon>Insecta</taxon>
        <taxon>Pterygota</taxon>
        <taxon>Neoptera</taxon>
        <taxon>Endopterygota</taxon>
        <taxon>Diptera</taxon>
        <taxon>Nematocera</taxon>
        <taxon>Culicoidea</taxon>
        <taxon>Culicidae</taxon>
        <taxon>Anophelinae</taxon>
        <taxon>Anopheles</taxon>
        <taxon>Anopheles maculatus group</taxon>
    </lineage>
</organism>
<dbReference type="InterPro" id="IPR008979">
    <property type="entry name" value="Galactose-bd-like_sf"/>
</dbReference>
<sequence>MTATETASAVGVAYNAHSPESYKGLPCALPISHSPESYKGLLHFNFAPQNLKQFANGHLQFDIFVKSLGAQKQDSDQNGLVIKVGGNKGDTGDIFVDSLAGDKLVLGEWRTIAVPMSTITSKVNNAYFDQSINSFTVFPAWANTQAGFEYDIKNIKFIR</sequence>
<dbReference type="VEuPathDB" id="VectorBase:AMAM014343"/>